<comment type="caution">
    <text evidence="5">The sequence shown here is derived from an EMBL/GenBank/DDBJ whole genome shotgun (WGS) entry which is preliminary data.</text>
</comment>
<name>A0ABT9YWU6_9BACI</name>
<dbReference type="NCBIfam" id="TIGR03567">
    <property type="entry name" value="FMN_reduc_SsuE"/>
    <property type="match status" value="1"/>
</dbReference>
<dbReference type="Pfam" id="PF03358">
    <property type="entry name" value="FMN_red"/>
    <property type="match status" value="1"/>
</dbReference>
<gene>
    <name evidence="5" type="ORF">J2S02_000399</name>
</gene>
<keyword evidence="1" id="KW-0285">Flavoprotein</keyword>
<accession>A0ABT9YWU6</accession>
<dbReference type="Proteomes" id="UP001232245">
    <property type="component" value="Unassembled WGS sequence"/>
</dbReference>
<dbReference type="RefSeq" id="WP_095298399.1">
    <property type="nucleotide sequence ID" value="NZ_CADEPK010000083.1"/>
</dbReference>
<keyword evidence="2" id="KW-0288">FMN</keyword>
<dbReference type="Gene3D" id="3.40.50.360">
    <property type="match status" value="1"/>
</dbReference>
<reference evidence="5 6" key="1">
    <citation type="submission" date="2023-07" db="EMBL/GenBank/DDBJ databases">
        <title>Genomic Encyclopedia of Type Strains, Phase IV (KMG-IV): sequencing the most valuable type-strain genomes for metagenomic binning, comparative biology and taxonomic classification.</title>
        <authorList>
            <person name="Goeker M."/>
        </authorList>
    </citation>
    <scope>NUCLEOTIDE SEQUENCE [LARGE SCALE GENOMIC DNA]</scope>
    <source>
        <strain evidence="5 6">DSM 17723</strain>
    </source>
</reference>
<evidence type="ECO:0000256" key="3">
    <source>
        <dbReference type="ARBA" id="ARBA00023002"/>
    </source>
</evidence>
<keyword evidence="3 5" id="KW-0560">Oxidoreductase</keyword>
<dbReference type="InterPro" id="IPR051814">
    <property type="entry name" value="NAD(P)H-dep_FMN_reductase"/>
</dbReference>
<evidence type="ECO:0000259" key="4">
    <source>
        <dbReference type="Pfam" id="PF03358"/>
    </source>
</evidence>
<dbReference type="PANTHER" id="PTHR43408:SF1">
    <property type="entry name" value="FMN REDUCTASE (NADPH)"/>
    <property type="match status" value="1"/>
</dbReference>
<dbReference type="EC" id="1.5.1.38" evidence="5"/>
<dbReference type="InterPro" id="IPR020048">
    <property type="entry name" value="NADPH-dep_FMN_reduc_SsuE"/>
</dbReference>
<protein>
    <submittedName>
        <fullName evidence="5">FMN reductase</fullName>
        <ecNumber evidence="5">1.5.1.38</ecNumber>
    </submittedName>
</protein>
<sequence length="178" mass="19691">MADISIIVGAPNDKSRLYGILEYALTILKRQNITYEIINIHTLPAEDLIKAKFDSAEINRANRIVEQSVGVMILTPVYKASYSGILKSYLDLLPQKIFKNKVILPLVIGGSFGHLLAIEYALNPVLSALGATNILNGVYTVDKQIERVDDSFSIHEEAQQRLKNGLDALTNRLLVGKV</sequence>
<dbReference type="EMBL" id="JAUSTZ010000001">
    <property type="protein sequence ID" value="MDQ0224077.1"/>
    <property type="molecule type" value="Genomic_DNA"/>
</dbReference>
<keyword evidence="6" id="KW-1185">Reference proteome</keyword>
<proteinExistence type="predicted"/>
<evidence type="ECO:0000256" key="1">
    <source>
        <dbReference type="ARBA" id="ARBA00022630"/>
    </source>
</evidence>
<dbReference type="InterPro" id="IPR005025">
    <property type="entry name" value="FMN_Rdtase-like_dom"/>
</dbReference>
<dbReference type="GO" id="GO:0052873">
    <property type="term" value="F:FMN reductase (NADPH) activity"/>
    <property type="evidence" value="ECO:0007669"/>
    <property type="project" value="UniProtKB-EC"/>
</dbReference>
<dbReference type="InterPro" id="IPR029039">
    <property type="entry name" value="Flavoprotein-like_sf"/>
</dbReference>
<dbReference type="PANTHER" id="PTHR43408">
    <property type="entry name" value="FMN REDUCTASE (NADPH)"/>
    <property type="match status" value="1"/>
</dbReference>
<dbReference type="SUPFAM" id="SSF52218">
    <property type="entry name" value="Flavoproteins"/>
    <property type="match status" value="1"/>
</dbReference>
<evidence type="ECO:0000256" key="2">
    <source>
        <dbReference type="ARBA" id="ARBA00022643"/>
    </source>
</evidence>
<evidence type="ECO:0000313" key="5">
    <source>
        <dbReference type="EMBL" id="MDQ0224077.1"/>
    </source>
</evidence>
<organism evidence="5 6">
    <name type="scientific">Metabacillus niabensis</name>
    <dbReference type="NCBI Taxonomy" id="324854"/>
    <lineage>
        <taxon>Bacteria</taxon>
        <taxon>Bacillati</taxon>
        <taxon>Bacillota</taxon>
        <taxon>Bacilli</taxon>
        <taxon>Bacillales</taxon>
        <taxon>Bacillaceae</taxon>
        <taxon>Metabacillus</taxon>
    </lineage>
</organism>
<feature type="domain" description="NADPH-dependent FMN reductase-like" evidence="4">
    <location>
        <begin position="4"/>
        <end position="144"/>
    </location>
</feature>
<evidence type="ECO:0000313" key="6">
    <source>
        <dbReference type="Proteomes" id="UP001232245"/>
    </source>
</evidence>